<evidence type="ECO:0000313" key="2">
    <source>
        <dbReference type="EMBL" id="PNH35180.1"/>
    </source>
</evidence>
<dbReference type="AlphaFoldDB" id="A0AA44WQB1"/>
<evidence type="ECO:0000256" key="1">
    <source>
        <dbReference type="SAM" id="SignalP"/>
    </source>
</evidence>
<accession>A0AA44WQB1</accession>
<feature type="signal peptide" evidence="1">
    <location>
        <begin position="1"/>
        <end position="22"/>
    </location>
</feature>
<dbReference type="Proteomes" id="UP000236305">
    <property type="component" value="Unassembled WGS sequence"/>
</dbReference>
<feature type="chain" id="PRO_5041455840" evidence="1">
    <location>
        <begin position="23"/>
        <end position="171"/>
    </location>
</feature>
<gene>
    <name evidence="2" type="ORF">BJF96_g1952</name>
</gene>
<proteinExistence type="predicted"/>
<comment type="caution">
    <text evidence="2">The sequence shown here is derived from an EMBL/GenBank/DDBJ whole genome shotgun (WGS) entry which is preliminary data.</text>
</comment>
<evidence type="ECO:0000313" key="3">
    <source>
        <dbReference type="Proteomes" id="UP000236305"/>
    </source>
</evidence>
<name>A0AA44WQB1_VERDA</name>
<keyword evidence="1" id="KW-0732">Signal</keyword>
<reference evidence="2 3" key="1">
    <citation type="submission" date="2017-12" db="EMBL/GenBank/DDBJ databases">
        <title>Comparative genomics yields insights into virulence evolution of Verticillium dahliae.</title>
        <authorList>
            <person name="Fan R."/>
            <person name="Armitage A.D."/>
            <person name="Cascant-Lopez E."/>
            <person name="Sobczyk M."/>
            <person name="Cockerton H.M."/>
            <person name="Harrison R.J."/>
        </authorList>
    </citation>
    <scope>NUCLEOTIDE SEQUENCE [LARGE SCALE GENOMIC DNA]</scope>
    <source>
        <strain evidence="2 3">12008</strain>
    </source>
</reference>
<protein>
    <submittedName>
        <fullName evidence="2">Uncharacterized protein</fullName>
    </submittedName>
</protein>
<organism evidence="2 3">
    <name type="scientific">Verticillium dahliae</name>
    <name type="common">Verticillium wilt</name>
    <dbReference type="NCBI Taxonomy" id="27337"/>
    <lineage>
        <taxon>Eukaryota</taxon>
        <taxon>Fungi</taxon>
        <taxon>Dikarya</taxon>
        <taxon>Ascomycota</taxon>
        <taxon>Pezizomycotina</taxon>
        <taxon>Sordariomycetes</taxon>
        <taxon>Hypocreomycetidae</taxon>
        <taxon>Glomerellales</taxon>
        <taxon>Plectosphaerellaceae</taxon>
        <taxon>Verticillium</taxon>
    </lineage>
</organism>
<dbReference type="EMBL" id="MPSH01000004">
    <property type="protein sequence ID" value="PNH35180.1"/>
    <property type="molecule type" value="Genomic_DNA"/>
</dbReference>
<sequence>MRRLASIFLLTVSAVLLLVGLASKQMRTKGIVTVRLDVPSLLDLRQTLGLPDLPKFSNVPDLPSVPDRVESVATAIATRVSDAVSQATGSLGSIVDGIPDEITVGTEQVCYGQGSATENCRKIPSEISEWFPRPLDIILDITPVGGTLSTVLKASYLLMSAFSASSPGFQY</sequence>